<dbReference type="PANTHER" id="PTHR31268">
    <property type="match status" value="1"/>
</dbReference>
<feature type="region of interest" description="Disordered" evidence="3">
    <location>
        <begin position="929"/>
        <end position="953"/>
    </location>
</feature>
<feature type="compositionally biased region" description="Polar residues" evidence="3">
    <location>
        <begin position="379"/>
        <end position="409"/>
    </location>
</feature>
<keyword evidence="2" id="KW-0119">Carbohydrate metabolism</keyword>
<gene>
    <name evidence="4" type="primary">SSCI85360.1</name>
</gene>
<accession>A0A0F7S0A9</accession>
<evidence type="ECO:0008006" key="6">
    <source>
        <dbReference type="Google" id="ProtNLM"/>
    </source>
</evidence>
<protein>
    <recommendedName>
        <fullName evidence="6">Alpha-galactosidase</fullName>
    </recommendedName>
</protein>
<evidence type="ECO:0000256" key="1">
    <source>
        <dbReference type="ARBA" id="ARBA00007240"/>
    </source>
</evidence>
<evidence type="ECO:0000256" key="3">
    <source>
        <dbReference type="SAM" id="MobiDB-lite"/>
    </source>
</evidence>
<dbReference type="SUPFAM" id="SSF51445">
    <property type="entry name" value="(Trans)glycosidases"/>
    <property type="match status" value="1"/>
</dbReference>
<dbReference type="EMBL" id="CCFA01005189">
    <property type="protein sequence ID" value="CDS02245.1"/>
    <property type="molecule type" value="Genomic_DNA"/>
</dbReference>
<organism evidence="4 5">
    <name type="scientific">Sporisorium scitamineum</name>
    <dbReference type="NCBI Taxonomy" id="49012"/>
    <lineage>
        <taxon>Eukaryota</taxon>
        <taxon>Fungi</taxon>
        <taxon>Dikarya</taxon>
        <taxon>Basidiomycota</taxon>
        <taxon>Ustilaginomycotina</taxon>
        <taxon>Ustilaginomycetes</taxon>
        <taxon>Ustilaginales</taxon>
        <taxon>Ustilaginaceae</taxon>
        <taxon>Sporisorium</taxon>
    </lineage>
</organism>
<evidence type="ECO:0000256" key="2">
    <source>
        <dbReference type="ARBA" id="ARBA00023277"/>
    </source>
</evidence>
<reference evidence="5" key="1">
    <citation type="submission" date="2014-06" db="EMBL/GenBank/DDBJ databases">
        <authorList>
            <person name="Berkman P.J."/>
        </authorList>
    </citation>
    <scope>NUCLEOTIDE SEQUENCE [LARGE SCALE GENOMIC DNA]</scope>
</reference>
<dbReference type="PANTHER" id="PTHR31268:SF32">
    <property type="entry name" value="GALACTINOL--SUCROSE GALACTOSYLTRANSFERASE 2-RELATED"/>
    <property type="match status" value="1"/>
</dbReference>
<proteinExistence type="inferred from homology"/>
<dbReference type="InterPro" id="IPR017853">
    <property type="entry name" value="GH"/>
</dbReference>
<evidence type="ECO:0000313" key="5">
    <source>
        <dbReference type="Proteomes" id="UP000242770"/>
    </source>
</evidence>
<feature type="compositionally biased region" description="Basic residues" evidence="3">
    <location>
        <begin position="935"/>
        <end position="944"/>
    </location>
</feature>
<feature type="region of interest" description="Disordered" evidence="3">
    <location>
        <begin position="374"/>
        <end position="411"/>
    </location>
</feature>
<name>A0A0F7S0A9_9BASI</name>
<dbReference type="STRING" id="49012.A0A0F7S0A9"/>
<dbReference type="Pfam" id="PF05691">
    <property type="entry name" value="Raffinose_syn"/>
    <property type="match status" value="1"/>
</dbReference>
<comment type="similarity">
    <text evidence="1">Belongs to the glycosyl hydrolases 36 family.</text>
</comment>
<dbReference type="Proteomes" id="UP000242770">
    <property type="component" value="Unassembled WGS sequence"/>
</dbReference>
<evidence type="ECO:0000313" key="4">
    <source>
        <dbReference type="EMBL" id="CDS02245.1"/>
    </source>
</evidence>
<dbReference type="AlphaFoldDB" id="A0A0F7S0A9"/>
<sequence>MRSAPIFQPSLNSSRTVPQRRACNDGLTFAAHYPAGDYAASLASGGARLELWTDLPISHRNVASTSRANAWKAIPLLPLKASIDPSSGYAFAATVKCFDEAADGIFNFTYRIVHPDGKIDWIGSPSNDGQIYLSPSHDPCYTIRQLVQPHSSTELKLSEGETSPLEVSDTVTLASLTTTRRNVPSSIAFSIKASHVQSGLVVERTKSTWCTSRRFQSLAQVSSDFDSNLIVLELSQSCSGEVLVILPVFEDGQPSARLVRSSYDDDNVSFEIIGGGTSQAKVALALGTADKLKQVIAACRTHAARSLRTSIHEPLGLSWSARKTLDADSSLSDVILPTVPFAYDESDCVDVSFYSDSTAVDSADHSLSLTSSMMLPTMDDTSPTLQEQDDASTVNGDRTNQADTSSQPPLSKAGLGFCTWEAMQNEERRPYLSEVVAALEAAESRLGRGSIVALLIDDGWQDVVRGNDDRGRLNSFDMDPTMLDLEDAFSLEEGGDAVGRSVLARYTAYIRKRFPAIRSVGCWMTLAGYWDGVHPDGPIAAGLSAPLRHVHVEDPFRQASRDWFVQATELDMHLFWDRAFHSLRESSVDFVKIDAQAEWDWILDEASPDTAGHHHSRAFSAAALGKAAFEAMEGTATRYFGTGGGVIHSMAFTSNLTNTLRTLSSQGMTIRTTDDFFPRIPEAHRHHLAHDVYNSLLLPHHHCDADMLSHCSSSSVDGPDYTGYHASFRAFTDARLWISDKADAPQHNSLRALVAPLTLSSEGAGVRVQACGSLMPGSALDDLMGDCVGPALKMTVQHEGSASATVGLWNLRASAETFDMLRLKQMLNKQDNFDQVTSSLYTYYAVRSFRSGNIWLLTSEADQEGALLSALLPAGSWEVLTVSPMLTTMVEGVSVALLGATEHFMTPGGVQAVAIATAYPDKESRRRSYLSQSRKLAHQRHRSSRSTSSGSVTSTAAAMSASKDVSALTTVAVDSLMQRSDGGARAVLLSLALVNGFFAILHTTITGAIRVPGKGKGSMVKGKTPRIDIVDTMIGMLDRLQTLLVFGLLVLASWTSTLPSTSVKGEPKLSWLPFIDSKQNQKGAGNDRVCLDDQALRRVRLRPADAVATPKRCLTARTMVPLRECPISLTDLQPGSPSLKLQSPLPDTPRTPFIPDVVCTALVDMAAKITFLVLCPTRESIKTCKIDRTRYDPTSTPWIRIEPVQVEQGSVRMGQNAFCVEVDMKAWKENQDETVVQTLSVPVSVSLRIAAV</sequence>
<dbReference type="InterPro" id="IPR008811">
    <property type="entry name" value="Glycosyl_hydrolases_36"/>
</dbReference>
<keyword evidence="5" id="KW-1185">Reference proteome</keyword>